<dbReference type="EMBL" id="JBHRWR010000003">
    <property type="protein sequence ID" value="MFC3573067.1"/>
    <property type="molecule type" value="Genomic_DNA"/>
</dbReference>
<dbReference type="InterPro" id="IPR002397">
    <property type="entry name" value="Cyt_P450_B"/>
</dbReference>
<evidence type="ECO:0000256" key="1">
    <source>
        <dbReference type="ARBA" id="ARBA00010617"/>
    </source>
</evidence>
<evidence type="ECO:0000256" key="2">
    <source>
        <dbReference type="RuleBase" id="RU000461"/>
    </source>
</evidence>
<evidence type="ECO:0000313" key="4">
    <source>
        <dbReference type="Proteomes" id="UP001595701"/>
    </source>
</evidence>
<dbReference type="Proteomes" id="UP001595701">
    <property type="component" value="Unassembled WGS sequence"/>
</dbReference>
<dbReference type="Gene3D" id="1.10.630.10">
    <property type="entry name" value="Cytochrome P450"/>
    <property type="match status" value="1"/>
</dbReference>
<reference evidence="4" key="1">
    <citation type="journal article" date="2019" name="Int. J. Syst. Evol. Microbiol.">
        <title>The Global Catalogue of Microorganisms (GCM) 10K type strain sequencing project: providing services to taxonomists for standard genome sequencing and annotation.</title>
        <authorList>
            <consortium name="The Broad Institute Genomics Platform"/>
            <consortium name="The Broad Institute Genome Sequencing Center for Infectious Disease"/>
            <person name="Wu L."/>
            <person name="Ma J."/>
        </authorList>
    </citation>
    <scope>NUCLEOTIDE SEQUENCE [LARGE SCALE GENOMIC DNA]</scope>
    <source>
        <strain evidence="4">CGMCC 4.7035</strain>
    </source>
</reference>
<evidence type="ECO:0000313" key="3">
    <source>
        <dbReference type="EMBL" id="MFC3573067.1"/>
    </source>
</evidence>
<dbReference type="RefSeq" id="WP_310779103.1">
    <property type="nucleotide sequence ID" value="NZ_JBHRWR010000003.1"/>
</dbReference>
<proteinExistence type="inferred from homology"/>
<accession>A0ABV7S9P1</accession>
<gene>
    <name evidence="3" type="ORF">ACFOZ0_07200</name>
</gene>
<keyword evidence="2" id="KW-0408">Iron</keyword>
<keyword evidence="2" id="KW-0503">Monooxygenase</keyword>
<keyword evidence="2" id="KW-0349">Heme</keyword>
<keyword evidence="2" id="KW-0560">Oxidoreductase</keyword>
<organism evidence="3 4">
    <name type="scientific">Streptomyces yaanensis</name>
    <dbReference type="NCBI Taxonomy" id="1142239"/>
    <lineage>
        <taxon>Bacteria</taxon>
        <taxon>Bacillati</taxon>
        <taxon>Actinomycetota</taxon>
        <taxon>Actinomycetes</taxon>
        <taxon>Kitasatosporales</taxon>
        <taxon>Streptomycetaceae</taxon>
        <taxon>Streptomyces</taxon>
    </lineage>
</organism>
<keyword evidence="4" id="KW-1185">Reference proteome</keyword>
<dbReference type="CDD" id="cd11029">
    <property type="entry name" value="CYP107-like"/>
    <property type="match status" value="1"/>
</dbReference>
<sequence length="416" mass="44857">MTSTDASPVSPLSPLSPIELDPFVTDLDAESARLREAGPLAPVVLPGGVPVWAVTHHAEARQLLTDPRLVKDINVWGAWQRGEIAPDWPLIGLANPGRSMLTVDGADHRRMRTLVAQALTPRRVEEMRDRITKLTEGLLDRLPADGGVVDLKAEFAYPLPMYVIADLMGIEESRLPRLKELFEKFFSTQTPPEEVIATLTELAGIMAETVAAKRATPGDDLTSALIQASENGDHLTDEEIVSTLQLMVAAGHETTISLIVNAVVNLSTHPEQRELVLSGGADWSAVVEETLRYSTPTSHVLIRFATEDVPVGDKVLPAGDALIVSYGAIGRDEKAHGPTAGDFDITRETKNRHISFGHGPHVCPGAALSRLEAGVALPALYARFPGLDLAVPAGELRNKPVVTQNDLFELPVRLGD</sequence>
<dbReference type="SUPFAM" id="SSF48264">
    <property type="entry name" value="Cytochrome P450"/>
    <property type="match status" value="1"/>
</dbReference>
<comment type="similarity">
    <text evidence="1 2">Belongs to the cytochrome P450 family.</text>
</comment>
<dbReference type="InterPro" id="IPR017972">
    <property type="entry name" value="Cyt_P450_CS"/>
</dbReference>
<dbReference type="PANTHER" id="PTHR46696:SF1">
    <property type="entry name" value="CYTOCHROME P450 YJIB-RELATED"/>
    <property type="match status" value="1"/>
</dbReference>
<dbReference type="PRINTS" id="PR00385">
    <property type="entry name" value="P450"/>
</dbReference>
<dbReference type="PRINTS" id="PR00359">
    <property type="entry name" value="BP450"/>
</dbReference>
<dbReference type="PROSITE" id="PS00086">
    <property type="entry name" value="CYTOCHROME_P450"/>
    <property type="match status" value="1"/>
</dbReference>
<dbReference type="InterPro" id="IPR036396">
    <property type="entry name" value="Cyt_P450_sf"/>
</dbReference>
<keyword evidence="2" id="KW-0479">Metal-binding</keyword>
<dbReference type="PANTHER" id="PTHR46696">
    <property type="entry name" value="P450, PUTATIVE (EUROFUNG)-RELATED"/>
    <property type="match status" value="1"/>
</dbReference>
<name>A0ABV7S9P1_9ACTN</name>
<dbReference type="Pfam" id="PF00067">
    <property type="entry name" value="p450"/>
    <property type="match status" value="2"/>
</dbReference>
<protein>
    <submittedName>
        <fullName evidence="3">Cytochrome P450</fullName>
    </submittedName>
</protein>
<dbReference type="InterPro" id="IPR001128">
    <property type="entry name" value="Cyt_P450"/>
</dbReference>
<comment type="caution">
    <text evidence="3">The sequence shown here is derived from an EMBL/GenBank/DDBJ whole genome shotgun (WGS) entry which is preliminary data.</text>
</comment>